<dbReference type="EMBL" id="CP061281">
    <property type="protein sequence ID" value="QNS02906.1"/>
    <property type="molecule type" value="Genomic_DNA"/>
</dbReference>
<accession>A0A7H1B2F1</accession>
<evidence type="ECO:0008006" key="4">
    <source>
        <dbReference type="Google" id="ProtNLM"/>
    </source>
</evidence>
<keyword evidence="1" id="KW-0732">Signal</keyword>
<keyword evidence="3" id="KW-1185">Reference proteome</keyword>
<dbReference type="RefSeq" id="WP_188335661.1">
    <property type="nucleotide sequence ID" value="NZ_CP061281.1"/>
</dbReference>
<organism evidence="2 3">
    <name type="scientific">Streptomyces xanthii</name>
    <dbReference type="NCBI Taxonomy" id="2768069"/>
    <lineage>
        <taxon>Bacteria</taxon>
        <taxon>Bacillati</taxon>
        <taxon>Actinomycetota</taxon>
        <taxon>Actinomycetes</taxon>
        <taxon>Kitasatosporales</taxon>
        <taxon>Streptomycetaceae</taxon>
        <taxon>Streptomyces</taxon>
    </lineage>
</organism>
<evidence type="ECO:0000313" key="2">
    <source>
        <dbReference type="EMBL" id="QNS02906.1"/>
    </source>
</evidence>
<proteinExistence type="predicted"/>
<name>A0A7H1B2F1_9ACTN</name>
<sequence length="171" mass="17190">MRAIRTASAAALCLTALSLTALPAAAGDSDTFRVGITPTTVAAGGQITLTSHGCDRRTEVTAGIFDTVSIGKGGGSASATVDWDAKPGAVYPVTFSCKRGPTRTLHLTVAGGRPIEPTPEPIHQGHGVRAGIGGSLGGLDMKEIGLGSALILGSLATAYHLARRRTGDDGA</sequence>
<evidence type="ECO:0000256" key="1">
    <source>
        <dbReference type="SAM" id="SignalP"/>
    </source>
</evidence>
<evidence type="ECO:0000313" key="3">
    <source>
        <dbReference type="Proteomes" id="UP000516428"/>
    </source>
</evidence>
<protein>
    <recommendedName>
        <fullName evidence="4">Lipoprotein</fullName>
    </recommendedName>
</protein>
<reference evidence="2 3" key="1">
    <citation type="submission" date="2020-09" db="EMBL/GenBank/DDBJ databases">
        <title>A novel species.</title>
        <authorList>
            <person name="Gao J."/>
        </authorList>
    </citation>
    <scope>NUCLEOTIDE SEQUENCE [LARGE SCALE GENOMIC DNA]</scope>
    <source>
        <strain evidence="2 3">CRXT-Y-14</strain>
    </source>
</reference>
<feature type="signal peptide" evidence="1">
    <location>
        <begin position="1"/>
        <end position="26"/>
    </location>
</feature>
<feature type="chain" id="PRO_5028809916" description="Lipoprotein" evidence="1">
    <location>
        <begin position="27"/>
        <end position="171"/>
    </location>
</feature>
<dbReference type="KEGG" id="sxn:IAG42_04205"/>
<dbReference type="Proteomes" id="UP000516428">
    <property type="component" value="Chromosome"/>
</dbReference>
<gene>
    <name evidence="2" type="ORF">IAG42_04205</name>
</gene>
<dbReference type="AlphaFoldDB" id="A0A7H1B2F1"/>